<proteinExistence type="predicted"/>
<evidence type="ECO:0000256" key="1">
    <source>
        <dbReference type="SAM" id="Phobius"/>
    </source>
</evidence>
<comment type="caution">
    <text evidence="2">The sequence shown here is derived from an EMBL/GenBank/DDBJ whole genome shotgun (WGS) entry which is preliminary data.</text>
</comment>
<dbReference type="EMBL" id="CAUYUJ010016139">
    <property type="protein sequence ID" value="CAK0862251.1"/>
    <property type="molecule type" value="Genomic_DNA"/>
</dbReference>
<accession>A0ABN9UQI9</accession>
<feature type="transmembrane region" description="Helical" evidence="1">
    <location>
        <begin position="204"/>
        <end position="222"/>
    </location>
</feature>
<gene>
    <name evidence="2" type="ORF">PCOR1329_LOCUS50713</name>
</gene>
<feature type="transmembrane region" description="Helical" evidence="1">
    <location>
        <begin position="97"/>
        <end position="120"/>
    </location>
</feature>
<keyword evidence="1" id="KW-1133">Transmembrane helix</keyword>
<sequence length="309" mass="34207">RVKAQEVSPQATLRGFACLSQRSRPGLGAIIPVLILLPHLSMLYVIAGALEISELPGRACLSCRQWWRHSGLRWLFPAERCCDAGARMWFGLFDRPLLGYVICVTAISLSELCACVAALHEPSLSECTLPGRATLPLEMSAWLRWQAGISLVNALFPAWFQRRVWKRLVEVLELQEDADGRAGPVPKRKVQDCVRHTIASDRFVQLYGAFLALSFCVSLLCARRVRQGAMQGLACDPDGNSIWACFCGMYAVCFSLFFLVTAARRGCGVCGDESGEWGFCAQHKEIYPYHAGLMRIQGAGRRHGDIVDA</sequence>
<evidence type="ECO:0000313" key="3">
    <source>
        <dbReference type="Proteomes" id="UP001189429"/>
    </source>
</evidence>
<reference evidence="2" key="1">
    <citation type="submission" date="2023-10" db="EMBL/GenBank/DDBJ databases">
        <authorList>
            <person name="Chen Y."/>
            <person name="Shah S."/>
            <person name="Dougan E. K."/>
            <person name="Thang M."/>
            <person name="Chan C."/>
        </authorList>
    </citation>
    <scope>NUCLEOTIDE SEQUENCE [LARGE SCALE GENOMIC DNA]</scope>
</reference>
<feature type="transmembrane region" description="Helical" evidence="1">
    <location>
        <begin position="27"/>
        <end position="47"/>
    </location>
</feature>
<dbReference type="Proteomes" id="UP001189429">
    <property type="component" value="Unassembled WGS sequence"/>
</dbReference>
<keyword evidence="1" id="KW-0812">Transmembrane</keyword>
<protein>
    <recommendedName>
        <fullName evidence="4">Protein S-acyltransferase</fullName>
    </recommendedName>
</protein>
<keyword evidence="3" id="KW-1185">Reference proteome</keyword>
<evidence type="ECO:0000313" key="2">
    <source>
        <dbReference type="EMBL" id="CAK0862251.1"/>
    </source>
</evidence>
<feature type="transmembrane region" description="Helical" evidence="1">
    <location>
        <begin position="242"/>
        <end position="260"/>
    </location>
</feature>
<keyword evidence="1" id="KW-0472">Membrane</keyword>
<evidence type="ECO:0008006" key="4">
    <source>
        <dbReference type="Google" id="ProtNLM"/>
    </source>
</evidence>
<feature type="non-terminal residue" evidence="2">
    <location>
        <position position="1"/>
    </location>
</feature>
<name>A0ABN9UQI9_9DINO</name>
<organism evidence="2 3">
    <name type="scientific">Prorocentrum cordatum</name>
    <dbReference type="NCBI Taxonomy" id="2364126"/>
    <lineage>
        <taxon>Eukaryota</taxon>
        <taxon>Sar</taxon>
        <taxon>Alveolata</taxon>
        <taxon>Dinophyceae</taxon>
        <taxon>Prorocentrales</taxon>
        <taxon>Prorocentraceae</taxon>
        <taxon>Prorocentrum</taxon>
    </lineage>
</organism>